<sequence length="210" mass="23906">MSLKGVVSQWQDDKGFGFLQVEPNKPRVFFHISDYIEFDGRPENGMVVQFVLRQGDAGQWRAGSVQCVQKPTAQKRLQSDGRHKNQNQGDVGTVGRMVFVVVLGLLFVGTLAYFSEILAVWSLVMSILSFSAYSSDKKAALRKTWRVSENRLHFQDLLGGWPGGLLARHVWRHKVSKTSFVITFWLTVVLNILAMVWIWRHLGEILPTFI</sequence>
<dbReference type="Pfam" id="PF00313">
    <property type="entry name" value="CSD"/>
    <property type="match status" value="1"/>
</dbReference>
<accession>A0ABY4EEF6</accession>
<keyword evidence="1" id="KW-0812">Transmembrane</keyword>
<evidence type="ECO:0000313" key="3">
    <source>
        <dbReference type="EMBL" id="UOO93688.1"/>
    </source>
</evidence>
<dbReference type="SUPFAM" id="SSF50249">
    <property type="entry name" value="Nucleic acid-binding proteins"/>
    <property type="match status" value="1"/>
</dbReference>
<proteinExistence type="predicted"/>
<dbReference type="Proteomes" id="UP000832034">
    <property type="component" value="Chromosome"/>
</dbReference>
<dbReference type="Pfam" id="PF06961">
    <property type="entry name" value="DUF1294"/>
    <property type="match status" value="1"/>
</dbReference>
<protein>
    <submittedName>
        <fullName evidence="3">DUF1294 domain-containing protein</fullName>
    </submittedName>
</protein>
<reference evidence="3" key="2">
    <citation type="journal article" date="2022" name="Res Sq">
        <title>Evolution of multicellular longitudinally dividing oral cavity symbionts (Neisseriaceae).</title>
        <authorList>
            <person name="Nyongesa S."/>
            <person name="Weber P."/>
            <person name="Bernet E."/>
            <person name="Pullido F."/>
            <person name="Nieckarz M."/>
            <person name="Delaby M."/>
            <person name="Nieves C."/>
            <person name="Viehboeck T."/>
            <person name="Krause N."/>
            <person name="Rivera-Millot A."/>
            <person name="Nakamura A."/>
            <person name="Vischer N."/>
            <person name="VanNieuwenhze M."/>
            <person name="Brun Y."/>
            <person name="Cava F."/>
            <person name="Bulgheresi S."/>
            <person name="Veyrier F."/>
        </authorList>
    </citation>
    <scope>NUCLEOTIDE SEQUENCE</scope>
    <source>
        <strain evidence="3">SAG 1488-6</strain>
    </source>
</reference>
<evidence type="ECO:0000256" key="1">
    <source>
        <dbReference type="SAM" id="Phobius"/>
    </source>
</evidence>
<dbReference type="PROSITE" id="PS51857">
    <property type="entry name" value="CSD_2"/>
    <property type="match status" value="1"/>
</dbReference>
<evidence type="ECO:0000259" key="2">
    <source>
        <dbReference type="PROSITE" id="PS51857"/>
    </source>
</evidence>
<feature type="transmembrane region" description="Helical" evidence="1">
    <location>
        <begin position="118"/>
        <end position="135"/>
    </location>
</feature>
<name>A0ABY4EEF6_VITST</name>
<dbReference type="InterPro" id="IPR010718">
    <property type="entry name" value="DUF1294"/>
</dbReference>
<evidence type="ECO:0000313" key="4">
    <source>
        <dbReference type="Proteomes" id="UP000832034"/>
    </source>
</evidence>
<feature type="transmembrane region" description="Helical" evidence="1">
    <location>
        <begin position="94"/>
        <end position="112"/>
    </location>
</feature>
<dbReference type="InterPro" id="IPR002059">
    <property type="entry name" value="CSP_DNA-bd"/>
</dbReference>
<dbReference type="EMBL" id="CP091512">
    <property type="protein sequence ID" value="UOO93688.1"/>
    <property type="molecule type" value="Genomic_DNA"/>
</dbReference>
<feature type="transmembrane region" description="Helical" evidence="1">
    <location>
        <begin position="178"/>
        <end position="199"/>
    </location>
</feature>
<keyword evidence="4" id="KW-1185">Reference proteome</keyword>
<feature type="domain" description="CSD" evidence="2">
    <location>
        <begin position="2"/>
        <end position="67"/>
    </location>
</feature>
<dbReference type="InterPro" id="IPR012340">
    <property type="entry name" value="NA-bd_OB-fold"/>
</dbReference>
<dbReference type="Gene3D" id="2.40.50.140">
    <property type="entry name" value="Nucleic acid-binding proteins"/>
    <property type="match status" value="1"/>
</dbReference>
<reference evidence="3" key="1">
    <citation type="submission" date="2021-12" db="EMBL/GenBank/DDBJ databases">
        <authorList>
            <person name="Veyrier F.J."/>
        </authorList>
    </citation>
    <scope>NUCLEOTIDE SEQUENCE</scope>
    <source>
        <strain evidence="3">SAG 1488-6</strain>
    </source>
</reference>
<keyword evidence="1" id="KW-1133">Transmembrane helix</keyword>
<organism evidence="3 4">
    <name type="scientific">Vitreoscilla stercoraria</name>
    <dbReference type="NCBI Taxonomy" id="61"/>
    <lineage>
        <taxon>Bacteria</taxon>
        <taxon>Pseudomonadati</taxon>
        <taxon>Pseudomonadota</taxon>
        <taxon>Betaproteobacteria</taxon>
        <taxon>Neisseriales</taxon>
        <taxon>Neisseriaceae</taxon>
        <taxon>Vitreoscilla</taxon>
    </lineage>
</organism>
<dbReference type="CDD" id="cd04458">
    <property type="entry name" value="CSP_CDS"/>
    <property type="match status" value="1"/>
</dbReference>
<keyword evidence="1" id="KW-0472">Membrane</keyword>
<gene>
    <name evidence="3" type="ORF">LVJ81_03345</name>
</gene>